<feature type="chain" id="PRO_5001515938" evidence="1">
    <location>
        <begin position="21"/>
        <end position="132"/>
    </location>
</feature>
<evidence type="ECO:0000259" key="2">
    <source>
        <dbReference type="SMART" id="SM00131"/>
    </source>
</evidence>
<protein>
    <submittedName>
        <fullName evidence="3">Putative secreted protein</fullName>
    </submittedName>
</protein>
<proteinExistence type="evidence at transcript level"/>
<dbReference type="InterPro" id="IPR036880">
    <property type="entry name" value="Kunitz_BPTI_sf"/>
</dbReference>
<evidence type="ECO:0000256" key="1">
    <source>
        <dbReference type="SAM" id="SignalP"/>
    </source>
</evidence>
<evidence type="ECO:0000313" key="3">
    <source>
        <dbReference type="EMBL" id="JAC26550.1"/>
    </source>
</evidence>
<dbReference type="Gene3D" id="4.10.410.10">
    <property type="entry name" value="Pancreatic trypsin inhibitor Kunitz domain"/>
    <property type="match status" value="1"/>
</dbReference>
<dbReference type="SUPFAM" id="SSF57362">
    <property type="entry name" value="BPTI-like"/>
    <property type="match status" value="1"/>
</dbReference>
<dbReference type="InterPro" id="IPR002223">
    <property type="entry name" value="Kunitz_BPTI"/>
</dbReference>
<accession>A0A023G0Z7</accession>
<dbReference type="EMBL" id="GBBL01000770">
    <property type="protein sequence ID" value="JAC26550.1"/>
    <property type="molecule type" value="mRNA"/>
</dbReference>
<dbReference type="AlphaFoldDB" id="A0A023G0Z7"/>
<dbReference type="Pfam" id="PF00014">
    <property type="entry name" value="Kunitz_BPTI"/>
    <property type="match status" value="1"/>
</dbReference>
<organism evidence="3">
    <name type="scientific">Amblyomma parvum</name>
    <name type="common">South American tick</name>
    <dbReference type="NCBI Taxonomy" id="251391"/>
    <lineage>
        <taxon>Eukaryota</taxon>
        <taxon>Metazoa</taxon>
        <taxon>Ecdysozoa</taxon>
        <taxon>Arthropoda</taxon>
        <taxon>Chelicerata</taxon>
        <taxon>Arachnida</taxon>
        <taxon>Acari</taxon>
        <taxon>Parasitiformes</taxon>
        <taxon>Ixodida</taxon>
        <taxon>Ixodoidea</taxon>
        <taxon>Ixodidae</taxon>
        <taxon>Amblyomminae</taxon>
        <taxon>Amblyomma</taxon>
    </lineage>
</organism>
<dbReference type="SMART" id="SM00131">
    <property type="entry name" value="KU"/>
    <property type="match status" value="1"/>
</dbReference>
<feature type="domain" description="BPTI/Kunitz inhibitor" evidence="2">
    <location>
        <begin position="78"/>
        <end position="130"/>
    </location>
</feature>
<name>A0A023G0Z7_AMBPA</name>
<sequence>MTICKALLLFALVAAEYVCAKKPEPYDERCKTDRPPIQNPGCQKSFVYVRSKHKCAWTCGRGLFVSRQECDAVCRTPAVCTWRRPSELCTEPFKVYYLRRSTGKCALDRWGCRYTGNNFPTLKECQSTCKAG</sequence>
<dbReference type="GO" id="GO:0004867">
    <property type="term" value="F:serine-type endopeptidase inhibitor activity"/>
    <property type="evidence" value="ECO:0007669"/>
    <property type="project" value="InterPro"/>
</dbReference>
<keyword evidence="1" id="KW-0732">Signal</keyword>
<feature type="signal peptide" evidence="1">
    <location>
        <begin position="1"/>
        <end position="20"/>
    </location>
</feature>
<reference evidence="3" key="1">
    <citation type="submission" date="2014-03" db="EMBL/GenBank/DDBJ databases">
        <title>The sialotranscriptome of Amblyomma triste, Amblyomma parvum and Amblyomma cajennense ticks, uncovered by 454-based RNA-seq.</title>
        <authorList>
            <person name="Garcia G.R."/>
            <person name="Gardinassi L.G."/>
            <person name="Ribeiro J.M."/>
            <person name="Anatrielo E."/>
            <person name="Ferreira B.R."/>
            <person name="Moreira H.N."/>
            <person name="Mafra C."/>
            <person name="Olegario M.M."/>
            <person name="Szabo P.J."/>
            <person name="Miranda-Santos I.K."/>
            <person name="Maruyama S.R."/>
        </authorList>
    </citation>
    <scope>NUCLEOTIDE SEQUENCE</scope>
    <source>
        <strain evidence="3">Araguapaz</strain>
        <tissue evidence="3">Salivary glands</tissue>
    </source>
</reference>